<evidence type="ECO:0000313" key="2">
    <source>
        <dbReference type="Proteomes" id="UP000680815"/>
    </source>
</evidence>
<sequence>MNGSSYRIAFERLKAGLIRAEEGREVEPLERARAEMDAFVASLLVDPRRLRALAASSPGAAAEVQRRGAEIDIPRMVLDPVHDPSFARLWVATLSDAQLAMLQRVMGDEAARRREDSMPAQLYPPRRRALAAAPRWHA</sequence>
<comment type="caution">
    <text evidence="1">The sequence shown here is derived from an EMBL/GenBank/DDBJ whole genome shotgun (WGS) entry which is preliminary data.</text>
</comment>
<gene>
    <name evidence="1" type="ORF">J5Y09_05315</name>
</gene>
<dbReference type="EMBL" id="JAGIYZ010000003">
    <property type="protein sequence ID" value="MBP0463321.1"/>
    <property type="molecule type" value="Genomic_DNA"/>
</dbReference>
<reference evidence="1 2" key="1">
    <citation type="submission" date="2021-03" db="EMBL/GenBank/DDBJ databases">
        <authorList>
            <person name="So Y."/>
        </authorList>
    </citation>
    <scope>NUCLEOTIDE SEQUENCE [LARGE SCALE GENOMIC DNA]</scope>
    <source>
        <strain evidence="1 2">PWR1</strain>
    </source>
</reference>
<proteinExistence type="predicted"/>
<evidence type="ECO:0000313" key="1">
    <source>
        <dbReference type="EMBL" id="MBP0463321.1"/>
    </source>
</evidence>
<dbReference type="RefSeq" id="WP_209350708.1">
    <property type="nucleotide sequence ID" value="NZ_JAGIYZ010000003.1"/>
</dbReference>
<accession>A0ABS4APN0</accession>
<protein>
    <submittedName>
        <fullName evidence="1">Uncharacterized protein</fullName>
    </submittedName>
</protein>
<organism evidence="1 2">
    <name type="scientific">Roseomonas nitratireducens</name>
    <dbReference type="NCBI Taxonomy" id="2820810"/>
    <lineage>
        <taxon>Bacteria</taxon>
        <taxon>Pseudomonadati</taxon>
        <taxon>Pseudomonadota</taxon>
        <taxon>Alphaproteobacteria</taxon>
        <taxon>Acetobacterales</taxon>
        <taxon>Roseomonadaceae</taxon>
        <taxon>Roseomonas</taxon>
    </lineage>
</organism>
<name>A0ABS4APN0_9PROT</name>
<keyword evidence="2" id="KW-1185">Reference proteome</keyword>
<dbReference type="Proteomes" id="UP000680815">
    <property type="component" value="Unassembled WGS sequence"/>
</dbReference>